<sequence>MVKVVASTIRLPEEAKVMLSSYAKVYELPNLSEPELIKVLGEVNALLCWCGSDFDLTKWVRYMPNLEVIQTFSAGVDHLPYSSIPSNVKIYSNAGAYSVPVAEHAWALILTLAKGIHSGLMDRGNYLNDPAYSPRQLTGRNLLVLGTGGIGSEVARVGKLAFSMRTIGVNRSGRPAQYFDEVHPISELKGVLPRANVMVVALPLTKYTRGLLGEAELNLLPEDAIVVNVARGDIVKEDDLYRVLTRRRGLRFGTDVFWDYGSGESLNPRTGLLNLPNFIGTPHIAGGAQPDVARNAVIMAVTNLTRYLKGEHALNEVNRSDYV</sequence>
<keyword evidence="7" id="KW-1185">Reference proteome</keyword>
<evidence type="ECO:0000256" key="2">
    <source>
        <dbReference type="ARBA" id="ARBA00023027"/>
    </source>
</evidence>
<dbReference type="PANTHER" id="PTHR10996">
    <property type="entry name" value="2-HYDROXYACID DEHYDROGENASE-RELATED"/>
    <property type="match status" value="1"/>
</dbReference>
<keyword evidence="2" id="KW-0520">NAD</keyword>
<dbReference type="eggNOG" id="arCOG01755">
    <property type="taxonomic scope" value="Archaea"/>
</dbReference>
<feature type="domain" description="D-isomer specific 2-hydroxyacid dehydrogenase catalytic" evidence="4">
    <location>
        <begin position="25"/>
        <end position="318"/>
    </location>
</feature>
<evidence type="ECO:0000256" key="3">
    <source>
        <dbReference type="RuleBase" id="RU003719"/>
    </source>
</evidence>
<accession>A8MCK7</accession>
<evidence type="ECO:0000313" key="7">
    <source>
        <dbReference type="Proteomes" id="UP000001137"/>
    </source>
</evidence>
<dbReference type="Pfam" id="PF02826">
    <property type="entry name" value="2-Hacid_dh_C"/>
    <property type="match status" value="1"/>
</dbReference>
<dbReference type="GO" id="GO:0051287">
    <property type="term" value="F:NAD binding"/>
    <property type="evidence" value="ECO:0007669"/>
    <property type="project" value="InterPro"/>
</dbReference>
<protein>
    <submittedName>
        <fullName evidence="6">D-isomer specific 2-hydroxyacid dehydrogenase NAD-binding</fullName>
    </submittedName>
</protein>
<evidence type="ECO:0000256" key="1">
    <source>
        <dbReference type="ARBA" id="ARBA00023002"/>
    </source>
</evidence>
<dbReference type="HOGENOM" id="CLU_019796_1_0_2"/>
<name>A8MCK7_CALMQ</name>
<dbReference type="InterPro" id="IPR006139">
    <property type="entry name" value="D-isomer_2_OHA_DH_cat_dom"/>
</dbReference>
<dbReference type="GO" id="GO:0030267">
    <property type="term" value="F:glyoxylate reductase (NADPH) activity"/>
    <property type="evidence" value="ECO:0007669"/>
    <property type="project" value="TreeGrafter"/>
</dbReference>
<feature type="domain" description="D-isomer specific 2-hydroxyacid dehydrogenase NAD-binding" evidence="5">
    <location>
        <begin position="107"/>
        <end position="285"/>
    </location>
</feature>
<comment type="similarity">
    <text evidence="3">Belongs to the D-isomer specific 2-hydroxyacid dehydrogenase family.</text>
</comment>
<organism evidence="6 7">
    <name type="scientific">Caldivirga maquilingensis (strain ATCC 700844 / DSM 13496 / JCM 10307 / IC-167)</name>
    <dbReference type="NCBI Taxonomy" id="397948"/>
    <lineage>
        <taxon>Archaea</taxon>
        <taxon>Thermoproteota</taxon>
        <taxon>Thermoprotei</taxon>
        <taxon>Thermoproteales</taxon>
        <taxon>Thermoproteaceae</taxon>
        <taxon>Caldivirga</taxon>
    </lineage>
</organism>
<keyword evidence="1 3" id="KW-0560">Oxidoreductase</keyword>
<dbReference type="KEGG" id="cma:Cmaq_0673"/>
<proteinExistence type="inferred from homology"/>
<gene>
    <name evidence="6" type="ordered locus">Cmaq_0673</name>
</gene>
<dbReference type="SUPFAM" id="SSF52283">
    <property type="entry name" value="Formate/glycerate dehydrogenase catalytic domain-like"/>
    <property type="match status" value="1"/>
</dbReference>
<evidence type="ECO:0000259" key="5">
    <source>
        <dbReference type="Pfam" id="PF02826"/>
    </source>
</evidence>
<dbReference type="SUPFAM" id="SSF51735">
    <property type="entry name" value="NAD(P)-binding Rossmann-fold domains"/>
    <property type="match status" value="1"/>
</dbReference>
<dbReference type="CDD" id="cd12165">
    <property type="entry name" value="2-Hacid_dh_6"/>
    <property type="match status" value="1"/>
</dbReference>
<dbReference type="Proteomes" id="UP000001137">
    <property type="component" value="Chromosome"/>
</dbReference>
<dbReference type="STRING" id="397948.Cmaq_0673"/>
<dbReference type="RefSeq" id="WP_012185733.1">
    <property type="nucleotide sequence ID" value="NC_009954.1"/>
</dbReference>
<dbReference type="InterPro" id="IPR050223">
    <property type="entry name" value="D-isomer_2-hydroxyacid_DH"/>
</dbReference>
<dbReference type="InterPro" id="IPR036291">
    <property type="entry name" value="NAD(P)-bd_dom_sf"/>
</dbReference>
<reference evidence="6 7" key="1">
    <citation type="submission" date="2007-10" db="EMBL/GenBank/DDBJ databases">
        <title>Complete sequence of Caldivirga maquilingensis IC-167.</title>
        <authorList>
            <consortium name="US DOE Joint Genome Institute"/>
            <person name="Copeland A."/>
            <person name="Lucas S."/>
            <person name="Lapidus A."/>
            <person name="Barry K."/>
            <person name="Glavina del Rio T."/>
            <person name="Dalin E."/>
            <person name="Tice H."/>
            <person name="Pitluck S."/>
            <person name="Saunders E."/>
            <person name="Brettin T."/>
            <person name="Bruce D."/>
            <person name="Detter J.C."/>
            <person name="Han C."/>
            <person name="Schmutz J."/>
            <person name="Larimer F."/>
            <person name="Land M."/>
            <person name="Hauser L."/>
            <person name="Kyrpides N."/>
            <person name="Ivanova N."/>
            <person name="Biddle J.F."/>
            <person name="Zhang Z."/>
            <person name="Fitz-Gibbon S.T."/>
            <person name="Lowe T.M."/>
            <person name="Saltikov C."/>
            <person name="House C.H."/>
            <person name="Richardson P."/>
        </authorList>
    </citation>
    <scope>NUCLEOTIDE SEQUENCE [LARGE SCALE GENOMIC DNA]</scope>
    <source>
        <strain evidence="7">ATCC 700844 / DSM 13496 / JCM 10307 / IC-167</strain>
    </source>
</reference>
<dbReference type="EMBL" id="CP000852">
    <property type="protein sequence ID" value="ABW01513.1"/>
    <property type="molecule type" value="Genomic_DNA"/>
</dbReference>
<dbReference type="GO" id="GO:0005829">
    <property type="term" value="C:cytosol"/>
    <property type="evidence" value="ECO:0007669"/>
    <property type="project" value="TreeGrafter"/>
</dbReference>
<dbReference type="InterPro" id="IPR006140">
    <property type="entry name" value="D-isomer_DH_NAD-bd"/>
</dbReference>
<dbReference type="Pfam" id="PF00389">
    <property type="entry name" value="2-Hacid_dh"/>
    <property type="match status" value="1"/>
</dbReference>
<dbReference type="AlphaFoldDB" id="A8MCK7"/>
<dbReference type="PANTHER" id="PTHR10996:SF178">
    <property type="entry name" value="2-HYDROXYACID DEHYDROGENASE YGL185C-RELATED"/>
    <property type="match status" value="1"/>
</dbReference>
<dbReference type="OrthoDB" id="34275at2157"/>
<dbReference type="Gene3D" id="3.40.50.720">
    <property type="entry name" value="NAD(P)-binding Rossmann-like Domain"/>
    <property type="match status" value="2"/>
</dbReference>
<evidence type="ECO:0000313" key="6">
    <source>
        <dbReference type="EMBL" id="ABW01513.1"/>
    </source>
</evidence>
<dbReference type="GeneID" id="5708900"/>
<evidence type="ECO:0000259" key="4">
    <source>
        <dbReference type="Pfam" id="PF00389"/>
    </source>
</evidence>
<dbReference type="GO" id="GO:0016618">
    <property type="term" value="F:hydroxypyruvate reductase [NAD(P)H] activity"/>
    <property type="evidence" value="ECO:0007669"/>
    <property type="project" value="TreeGrafter"/>
</dbReference>